<dbReference type="PANTHER" id="PTHR24223:SF443">
    <property type="entry name" value="MULTIDRUG-RESISTANCE LIKE PROTEIN 1, ISOFORM I"/>
    <property type="match status" value="1"/>
</dbReference>
<dbReference type="AlphaFoldDB" id="A0A448WBB9"/>
<gene>
    <name evidence="6" type="ORF">PXEA_LOCUS1003</name>
</gene>
<keyword evidence="3" id="KW-0547">Nucleotide-binding</keyword>
<dbReference type="GO" id="GO:0042626">
    <property type="term" value="F:ATPase-coupled transmembrane transporter activity"/>
    <property type="evidence" value="ECO:0007669"/>
    <property type="project" value="TreeGrafter"/>
</dbReference>
<sequence length="117" mass="12687">MIRIFIPISTECSFGSIHSFFQASVAAKRLTTFFLRSELNACSVSREPTPGVAAVIERGVFAWDPEDEPVLHNVSMHFPEGQMTAIVGRVGSGKSSLLQALLGDMEQFAGRVNVTVS</sequence>
<accession>A0A448WBB9</accession>
<organism evidence="6 7">
    <name type="scientific">Protopolystoma xenopodis</name>
    <dbReference type="NCBI Taxonomy" id="117903"/>
    <lineage>
        <taxon>Eukaryota</taxon>
        <taxon>Metazoa</taxon>
        <taxon>Spiralia</taxon>
        <taxon>Lophotrochozoa</taxon>
        <taxon>Platyhelminthes</taxon>
        <taxon>Monogenea</taxon>
        <taxon>Polyopisthocotylea</taxon>
        <taxon>Polystomatidea</taxon>
        <taxon>Polystomatidae</taxon>
        <taxon>Protopolystoma</taxon>
    </lineage>
</organism>
<evidence type="ECO:0000313" key="7">
    <source>
        <dbReference type="Proteomes" id="UP000784294"/>
    </source>
</evidence>
<proteinExistence type="predicted"/>
<dbReference type="GO" id="GO:0016020">
    <property type="term" value="C:membrane"/>
    <property type="evidence" value="ECO:0007669"/>
    <property type="project" value="TreeGrafter"/>
</dbReference>
<comment type="caution">
    <text evidence="6">The sequence shown here is derived from an EMBL/GenBank/DDBJ whole genome shotgun (WGS) entry which is preliminary data.</text>
</comment>
<dbReference type="Proteomes" id="UP000784294">
    <property type="component" value="Unassembled WGS sequence"/>
</dbReference>
<name>A0A448WBB9_9PLAT</name>
<evidence type="ECO:0000256" key="2">
    <source>
        <dbReference type="ARBA" id="ARBA00022737"/>
    </source>
</evidence>
<keyword evidence="2" id="KW-0677">Repeat</keyword>
<keyword evidence="4" id="KW-0067">ATP-binding</keyword>
<dbReference type="PANTHER" id="PTHR24223">
    <property type="entry name" value="ATP-BINDING CASSETTE SUB-FAMILY C"/>
    <property type="match status" value="1"/>
</dbReference>
<evidence type="ECO:0000259" key="5">
    <source>
        <dbReference type="Pfam" id="PF00005"/>
    </source>
</evidence>
<evidence type="ECO:0000313" key="6">
    <source>
        <dbReference type="EMBL" id="VEL07563.1"/>
    </source>
</evidence>
<protein>
    <recommendedName>
        <fullName evidence="5">ABC transporter domain-containing protein</fullName>
    </recommendedName>
</protein>
<evidence type="ECO:0000256" key="4">
    <source>
        <dbReference type="ARBA" id="ARBA00022840"/>
    </source>
</evidence>
<dbReference type="GO" id="GO:0016887">
    <property type="term" value="F:ATP hydrolysis activity"/>
    <property type="evidence" value="ECO:0007669"/>
    <property type="project" value="InterPro"/>
</dbReference>
<reference evidence="6" key="1">
    <citation type="submission" date="2018-11" db="EMBL/GenBank/DDBJ databases">
        <authorList>
            <consortium name="Pathogen Informatics"/>
        </authorList>
    </citation>
    <scope>NUCLEOTIDE SEQUENCE</scope>
</reference>
<evidence type="ECO:0000256" key="3">
    <source>
        <dbReference type="ARBA" id="ARBA00022741"/>
    </source>
</evidence>
<evidence type="ECO:0000256" key="1">
    <source>
        <dbReference type="ARBA" id="ARBA00004127"/>
    </source>
</evidence>
<dbReference type="EMBL" id="CAAALY010001995">
    <property type="protein sequence ID" value="VEL07563.1"/>
    <property type="molecule type" value="Genomic_DNA"/>
</dbReference>
<dbReference type="SUPFAM" id="SSF52540">
    <property type="entry name" value="P-loop containing nucleoside triphosphate hydrolases"/>
    <property type="match status" value="1"/>
</dbReference>
<dbReference type="OrthoDB" id="6500128at2759"/>
<comment type="subcellular location">
    <subcellularLocation>
        <location evidence="1">Endomembrane system</location>
        <topology evidence="1">Multi-pass membrane protein</topology>
    </subcellularLocation>
</comment>
<dbReference type="GO" id="GO:0012505">
    <property type="term" value="C:endomembrane system"/>
    <property type="evidence" value="ECO:0007669"/>
    <property type="project" value="UniProtKB-SubCell"/>
</dbReference>
<dbReference type="Pfam" id="PF00005">
    <property type="entry name" value="ABC_tran"/>
    <property type="match status" value="1"/>
</dbReference>
<dbReference type="InterPro" id="IPR050173">
    <property type="entry name" value="ABC_transporter_C-like"/>
</dbReference>
<keyword evidence="7" id="KW-1185">Reference proteome</keyword>
<dbReference type="GO" id="GO:0005524">
    <property type="term" value="F:ATP binding"/>
    <property type="evidence" value="ECO:0007669"/>
    <property type="project" value="UniProtKB-KW"/>
</dbReference>
<dbReference type="InterPro" id="IPR027417">
    <property type="entry name" value="P-loop_NTPase"/>
</dbReference>
<feature type="domain" description="ABC transporter" evidence="5">
    <location>
        <begin position="71"/>
        <end position="114"/>
    </location>
</feature>
<dbReference type="InterPro" id="IPR003439">
    <property type="entry name" value="ABC_transporter-like_ATP-bd"/>
</dbReference>
<dbReference type="Gene3D" id="3.40.50.300">
    <property type="entry name" value="P-loop containing nucleotide triphosphate hydrolases"/>
    <property type="match status" value="1"/>
</dbReference>